<feature type="compositionally biased region" description="Polar residues" evidence="1">
    <location>
        <begin position="332"/>
        <end position="350"/>
    </location>
</feature>
<organism evidence="2 3">
    <name type="scientific">Euplotes crassus</name>
    <dbReference type="NCBI Taxonomy" id="5936"/>
    <lineage>
        <taxon>Eukaryota</taxon>
        <taxon>Sar</taxon>
        <taxon>Alveolata</taxon>
        <taxon>Ciliophora</taxon>
        <taxon>Intramacronucleata</taxon>
        <taxon>Spirotrichea</taxon>
        <taxon>Hypotrichia</taxon>
        <taxon>Euplotida</taxon>
        <taxon>Euplotidae</taxon>
        <taxon>Moneuplotes</taxon>
    </lineage>
</organism>
<dbReference type="AlphaFoldDB" id="A0AAD1U326"/>
<proteinExistence type="predicted"/>
<gene>
    <name evidence="2" type="ORF">ECRASSUSDP1_LOCUS530</name>
</gene>
<feature type="region of interest" description="Disordered" evidence="1">
    <location>
        <begin position="326"/>
        <end position="361"/>
    </location>
</feature>
<feature type="region of interest" description="Disordered" evidence="1">
    <location>
        <begin position="624"/>
        <end position="652"/>
    </location>
</feature>
<feature type="compositionally biased region" description="Basic and acidic residues" evidence="1">
    <location>
        <begin position="351"/>
        <end position="361"/>
    </location>
</feature>
<dbReference type="EMBL" id="CAMPGE010000499">
    <property type="protein sequence ID" value="CAI2359244.1"/>
    <property type="molecule type" value="Genomic_DNA"/>
</dbReference>
<accession>A0AAD1U326</accession>
<dbReference type="Proteomes" id="UP001295684">
    <property type="component" value="Unassembled WGS sequence"/>
</dbReference>
<feature type="compositionally biased region" description="Basic residues" evidence="1">
    <location>
        <begin position="142"/>
        <end position="154"/>
    </location>
</feature>
<feature type="compositionally biased region" description="Basic and acidic residues" evidence="1">
    <location>
        <begin position="626"/>
        <end position="638"/>
    </location>
</feature>
<comment type="caution">
    <text evidence="2">The sequence shown here is derived from an EMBL/GenBank/DDBJ whole genome shotgun (WGS) entry which is preliminary data.</text>
</comment>
<feature type="compositionally biased region" description="Low complexity" evidence="1">
    <location>
        <begin position="639"/>
        <end position="652"/>
    </location>
</feature>
<feature type="compositionally biased region" description="Basic residues" evidence="1">
    <location>
        <begin position="702"/>
        <end position="718"/>
    </location>
</feature>
<reference evidence="2" key="1">
    <citation type="submission" date="2023-07" db="EMBL/GenBank/DDBJ databases">
        <authorList>
            <consortium name="AG Swart"/>
            <person name="Singh M."/>
            <person name="Singh A."/>
            <person name="Seah K."/>
            <person name="Emmerich C."/>
        </authorList>
    </citation>
    <scope>NUCLEOTIDE SEQUENCE</scope>
    <source>
        <strain evidence="2">DP1</strain>
    </source>
</reference>
<feature type="region of interest" description="Disordered" evidence="1">
    <location>
        <begin position="697"/>
        <end position="718"/>
    </location>
</feature>
<evidence type="ECO:0000313" key="3">
    <source>
        <dbReference type="Proteomes" id="UP001295684"/>
    </source>
</evidence>
<evidence type="ECO:0000313" key="2">
    <source>
        <dbReference type="EMBL" id="CAI2359244.1"/>
    </source>
</evidence>
<evidence type="ECO:0000256" key="1">
    <source>
        <dbReference type="SAM" id="MobiDB-lite"/>
    </source>
</evidence>
<sequence length="718" mass="81831">MAYRAKRIVDLFYRIQDVAKDEHDAVLVSLLKDCEMYLNILLKIIDKSDHEVSKVESKEKCSNTLISKRSVEILKHWIYFLSSTKNEHNNDKLLRNQQARDLLGCIKIKSIKPPFDNDPENFNLLEYSERTLILPKGTSKSSRTRALKSHKRGGRTGANKPKLQKSLSKTSLSKGILAHDTKAVKRTRKYSTNKDLEKRYTHACAYAAVNLPRGTKKEHSFVQKTIQRSSLSRQREASKTIIKHSISKPTLIQGLYEESGRYKTNNFQLSHKPGRGDDGRKSLGKVNTKSQKNGLTYIKQFNSLNSVSRLSPDQCLNRARSNIKREAEKCTPQRSIALSPTENLASQPNSHLREVSGSDRTRAGYNSESYVQRYRRDTKLKSMDASISEFSQNKIINNLEIYHSQHLQESQFNFGMKRSVDEESEVRFGRRYKYATFLEESGSFISRGEEEKHLVDTVQKPSRIGNQKTSHIIPFQEFIKQKEKAEHLAPSKISMARKPGLPGGSPGIQRSPALKKYQKNNYQNYLQPKARIGDSSQNNKTTKAEYLYSLKTKFSPLVEVSLEDNEIIVYGKAKPRVRQPKQKKMLKGSSSHKSIPEGITSQERSKEEIKKVANGIKNKLKHNYRLSKEGSLKRHLCDSKNSSPGSLKNSSSYAKRRMGLAMEEDFMVLPNPQIGSSRKKRAVTTSDIIALSNFKEGSPRSKYQRLRASKKRLAQNGL</sequence>
<keyword evidence="3" id="KW-1185">Reference proteome</keyword>
<feature type="region of interest" description="Disordered" evidence="1">
    <location>
        <begin position="138"/>
        <end position="171"/>
    </location>
</feature>
<name>A0AAD1U326_EUPCR</name>
<feature type="region of interest" description="Disordered" evidence="1">
    <location>
        <begin position="579"/>
        <end position="606"/>
    </location>
</feature>
<protein>
    <submittedName>
        <fullName evidence="2">Uncharacterized protein</fullName>
    </submittedName>
</protein>